<proteinExistence type="predicted"/>
<keyword evidence="2" id="KW-1185">Reference proteome</keyword>
<protein>
    <submittedName>
        <fullName evidence="1">Uncharacterized protein</fullName>
    </submittedName>
</protein>
<name>A0A3M7RDE2_BRAPC</name>
<evidence type="ECO:0000313" key="1">
    <source>
        <dbReference type="EMBL" id="RNA21481.1"/>
    </source>
</evidence>
<evidence type="ECO:0000313" key="2">
    <source>
        <dbReference type="Proteomes" id="UP000276133"/>
    </source>
</evidence>
<reference evidence="1 2" key="1">
    <citation type="journal article" date="2018" name="Sci. Rep.">
        <title>Genomic signatures of local adaptation to the degree of environmental predictability in rotifers.</title>
        <authorList>
            <person name="Franch-Gras L."/>
            <person name="Hahn C."/>
            <person name="Garcia-Roger E.M."/>
            <person name="Carmona M.J."/>
            <person name="Serra M."/>
            <person name="Gomez A."/>
        </authorList>
    </citation>
    <scope>NUCLEOTIDE SEQUENCE [LARGE SCALE GENOMIC DNA]</scope>
    <source>
        <strain evidence="1">HYR1</strain>
    </source>
</reference>
<comment type="caution">
    <text evidence="1">The sequence shown here is derived from an EMBL/GenBank/DDBJ whole genome shotgun (WGS) entry which is preliminary data.</text>
</comment>
<accession>A0A3M7RDE2</accession>
<gene>
    <name evidence="1" type="ORF">BpHYR1_019444</name>
</gene>
<sequence length="96" mass="11122">MLQTQLILLVTHSYKHIKISSIGLFDIEKPAGFLIFFNCYTKNLCVDEKISKYYLPVCKPHSCQNHPICYLTIVEIPLLKLIFFSTKINIVINFSL</sequence>
<dbReference type="EMBL" id="REGN01003657">
    <property type="protein sequence ID" value="RNA21481.1"/>
    <property type="molecule type" value="Genomic_DNA"/>
</dbReference>
<dbReference type="AlphaFoldDB" id="A0A3M7RDE2"/>
<organism evidence="1 2">
    <name type="scientific">Brachionus plicatilis</name>
    <name type="common">Marine rotifer</name>
    <name type="synonym">Brachionus muelleri</name>
    <dbReference type="NCBI Taxonomy" id="10195"/>
    <lineage>
        <taxon>Eukaryota</taxon>
        <taxon>Metazoa</taxon>
        <taxon>Spiralia</taxon>
        <taxon>Gnathifera</taxon>
        <taxon>Rotifera</taxon>
        <taxon>Eurotatoria</taxon>
        <taxon>Monogononta</taxon>
        <taxon>Pseudotrocha</taxon>
        <taxon>Ploima</taxon>
        <taxon>Brachionidae</taxon>
        <taxon>Brachionus</taxon>
    </lineage>
</organism>
<dbReference type="Proteomes" id="UP000276133">
    <property type="component" value="Unassembled WGS sequence"/>
</dbReference>